<dbReference type="Gene3D" id="1.10.10.10">
    <property type="entry name" value="Winged helix-like DNA-binding domain superfamily/Winged helix DNA-binding domain"/>
    <property type="match status" value="2"/>
</dbReference>
<dbReference type="PANTHER" id="PTHR30419">
    <property type="entry name" value="HTH-TYPE TRANSCRIPTIONAL REGULATOR YBHD"/>
    <property type="match status" value="1"/>
</dbReference>
<organism evidence="6">
    <name type="scientific">Bordetella sp. 10d</name>
    <dbReference type="NCBI Taxonomy" id="170622"/>
    <lineage>
        <taxon>Bacteria</taxon>
        <taxon>Pseudomonadati</taxon>
        <taxon>Pseudomonadota</taxon>
        <taxon>Betaproteobacteria</taxon>
        <taxon>Burkholderiales</taxon>
        <taxon>Alcaligenaceae</taxon>
        <taxon>Bordetella</taxon>
    </lineage>
</organism>
<dbReference type="Gene3D" id="3.40.190.290">
    <property type="match status" value="1"/>
</dbReference>
<name>Q76CA8_9BORD</name>
<proteinExistence type="inferred from homology"/>
<dbReference type="InterPro" id="IPR000847">
    <property type="entry name" value="LysR_HTH_N"/>
</dbReference>
<dbReference type="Pfam" id="PF03466">
    <property type="entry name" value="LysR_substrate"/>
    <property type="match status" value="1"/>
</dbReference>
<accession>Q76CA8</accession>
<feature type="domain" description="HTH lysR-type" evidence="5">
    <location>
        <begin position="1"/>
        <end position="41"/>
    </location>
</feature>
<dbReference type="GO" id="GO:0005829">
    <property type="term" value="C:cytosol"/>
    <property type="evidence" value="ECO:0007669"/>
    <property type="project" value="TreeGrafter"/>
</dbReference>
<dbReference type="InterPro" id="IPR050950">
    <property type="entry name" value="HTH-type_LysR_regulators"/>
</dbReference>
<comment type="similarity">
    <text evidence="1">Belongs to the LysR transcriptional regulatory family.</text>
</comment>
<sequence length="350" mass="37890">MKKAADALHRSHSVVSRAVDELEKALAVPLFERQARGARLTVYGDILRRRVEQAFAEMQAVRTALWQLAPASGVHYANAPIYTLSIAESRLNLFLLFAQYRHMSAVARHAGVSQPAVSMALRDLDLTIGQALFEPVSDGFRLTPAGEILIRHVKRALVQLRLAGAEIAYEQGSPRGRLLVGALPYGGATILAPAVAGLLRQHPRLRVNIQEGSFSHLADRLAAGDLDMVVGALQPTDAYPELLSEPLFDDPIVIVARAGHPLAGKRRATLADTARENWVLPIEGAPTRRALSAALAERGLAAPQVVVESSNPSTISSLLQESNWVSAGAQACFRRVCRPGYWSPCWEGSL</sequence>
<evidence type="ECO:0000313" key="6">
    <source>
        <dbReference type="EMBL" id="BAD08207.1"/>
    </source>
</evidence>
<dbReference type="GO" id="GO:0003677">
    <property type="term" value="F:DNA binding"/>
    <property type="evidence" value="ECO:0007669"/>
    <property type="project" value="UniProtKB-KW"/>
</dbReference>
<evidence type="ECO:0000259" key="5">
    <source>
        <dbReference type="PROSITE" id="PS50931"/>
    </source>
</evidence>
<dbReference type="EMBL" id="AB110004">
    <property type="protein sequence ID" value="BAD08207.1"/>
    <property type="molecule type" value="Genomic_DNA"/>
</dbReference>
<feature type="domain" description="HTH lysR-type" evidence="5">
    <location>
        <begin position="91"/>
        <end position="143"/>
    </location>
</feature>
<evidence type="ECO:0000256" key="1">
    <source>
        <dbReference type="ARBA" id="ARBA00009437"/>
    </source>
</evidence>
<evidence type="ECO:0000256" key="4">
    <source>
        <dbReference type="ARBA" id="ARBA00023163"/>
    </source>
</evidence>
<dbReference type="PANTHER" id="PTHR30419:SF8">
    <property type="entry name" value="NITROGEN ASSIMILATION TRANSCRIPTIONAL ACTIVATOR-RELATED"/>
    <property type="match status" value="1"/>
</dbReference>
<keyword evidence="3" id="KW-0238">DNA-binding</keyword>
<keyword evidence="4" id="KW-0804">Transcription</keyword>
<reference evidence="6" key="1">
    <citation type="journal article" date="2004" name="Biochem. Biophys. Res. Commun.">
        <title>Cloning of a gene encoding 4-amino-3-hydroxybenzoate 2,3-dioxygenase from Bordetella sp. 10d.</title>
        <authorList>
            <person name="Murakami S."/>
            <person name="Sawami Y."/>
            <person name="Takenaka S."/>
            <person name="Aoki K."/>
        </authorList>
    </citation>
    <scope>NUCLEOTIDE SEQUENCE</scope>
    <source>
        <strain evidence="6">10d</strain>
    </source>
</reference>
<dbReference type="SUPFAM" id="SSF53850">
    <property type="entry name" value="Periplasmic binding protein-like II"/>
    <property type="match status" value="1"/>
</dbReference>
<evidence type="ECO:0000256" key="2">
    <source>
        <dbReference type="ARBA" id="ARBA00023015"/>
    </source>
</evidence>
<keyword evidence="2" id="KW-0805">Transcription regulation</keyword>
<gene>
    <name evidence="6" type="primary">ahdR</name>
</gene>
<dbReference type="GO" id="GO:0003700">
    <property type="term" value="F:DNA-binding transcription factor activity"/>
    <property type="evidence" value="ECO:0007669"/>
    <property type="project" value="InterPro"/>
</dbReference>
<dbReference type="SUPFAM" id="SSF46785">
    <property type="entry name" value="Winged helix' DNA-binding domain"/>
    <property type="match status" value="2"/>
</dbReference>
<evidence type="ECO:0000256" key="3">
    <source>
        <dbReference type="ARBA" id="ARBA00023125"/>
    </source>
</evidence>
<dbReference type="InterPro" id="IPR005119">
    <property type="entry name" value="LysR_subst-bd"/>
</dbReference>
<dbReference type="PROSITE" id="PS50931">
    <property type="entry name" value="HTH_LYSR"/>
    <property type="match status" value="2"/>
</dbReference>
<dbReference type="Pfam" id="PF00126">
    <property type="entry name" value="HTH_1"/>
    <property type="match status" value="2"/>
</dbReference>
<dbReference type="AlphaFoldDB" id="Q76CA8"/>
<dbReference type="InterPro" id="IPR036388">
    <property type="entry name" value="WH-like_DNA-bd_sf"/>
</dbReference>
<protein>
    <submittedName>
        <fullName evidence="6">Putative LysR-type regulator</fullName>
    </submittedName>
</protein>
<dbReference type="InterPro" id="IPR036390">
    <property type="entry name" value="WH_DNA-bd_sf"/>
</dbReference>